<organism evidence="1 2">
    <name type="scientific">Elasticomyces elasticus</name>
    <dbReference type="NCBI Taxonomy" id="574655"/>
    <lineage>
        <taxon>Eukaryota</taxon>
        <taxon>Fungi</taxon>
        <taxon>Dikarya</taxon>
        <taxon>Ascomycota</taxon>
        <taxon>Pezizomycotina</taxon>
        <taxon>Dothideomycetes</taxon>
        <taxon>Dothideomycetidae</taxon>
        <taxon>Mycosphaerellales</taxon>
        <taxon>Teratosphaeriaceae</taxon>
        <taxon>Elasticomyces</taxon>
    </lineage>
</organism>
<reference evidence="1" key="1">
    <citation type="submission" date="2023-08" db="EMBL/GenBank/DDBJ databases">
        <title>Black Yeasts Isolated from many extreme environments.</title>
        <authorList>
            <person name="Coleine C."/>
            <person name="Stajich J.E."/>
            <person name="Selbmann L."/>
        </authorList>
    </citation>
    <scope>NUCLEOTIDE SEQUENCE</scope>
    <source>
        <strain evidence="1">CCFEE 5810</strain>
    </source>
</reference>
<dbReference type="EMBL" id="JAVRQU010000001">
    <property type="protein sequence ID" value="KAK5707606.1"/>
    <property type="molecule type" value="Genomic_DNA"/>
</dbReference>
<proteinExistence type="predicted"/>
<evidence type="ECO:0000313" key="2">
    <source>
        <dbReference type="Proteomes" id="UP001310594"/>
    </source>
</evidence>
<protein>
    <submittedName>
        <fullName evidence="1">Uncharacterized protein</fullName>
    </submittedName>
</protein>
<name>A0AAN7WD63_9PEZI</name>
<dbReference type="AlphaFoldDB" id="A0AAN7WD63"/>
<sequence>MATRRSGRLSGEKLSNKIDEIEQHGRVRFYIDRRAGWEAKHAHVKCKFTIFDLIPELRSRIYSYAMATEKPRALAFWKEPVLAMVSTQIRAESLPIFFAECLFSARVSSNYGEIANLDSLAARNLLPASMPRFSTYMGGQLIGTSYVGTLSFDVHGIKVDVALDKLQERDHIIPALRNVELHIAGPRVNDPSVSWILSPEMSTMVIKVPTASRPKPVIQWVDPARPTAHRTELALIRKKAEIKVADIAASRERFLGFTLEDLRSLAKEFGYWPAVGGI</sequence>
<dbReference type="Proteomes" id="UP001310594">
    <property type="component" value="Unassembled WGS sequence"/>
</dbReference>
<evidence type="ECO:0000313" key="1">
    <source>
        <dbReference type="EMBL" id="KAK5707606.1"/>
    </source>
</evidence>
<gene>
    <name evidence="1" type="ORF">LTR97_000143</name>
</gene>
<comment type="caution">
    <text evidence="1">The sequence shown here is derived from an EMBL/GenBank/DDBJ whole genome shotgun (WGS) entry which is preliminary data.</text>
</comment>
<accession>A0AAN7WD63</accession>